<name>A0A699UA16_TANCI</name>
<protein>
    <submittedName>
        <fullName evidence="2">Reverse transcriptase domain-containing protein</fullName>
    </submittedName>
</protein>
<proteinExistence type="predicted"/>
<dbReference type="GO" id="GO:0003964">
    <property type="term" value="F:RNA-directed DNA polymerase activity"/>
    <property type="evidence" value="ECO:0007669"/>
    <property type="project" value="UniProtKB-KW"/>
</dbReference>
<keyword evidence="2" id="KW-0548">Nucleotidyltransferase</keyword>
<accession>A0A699UA16</accession>
<evidence type="ECO:0000256" key="1">
    <source>
        <dbReference type="SAM" id="MobiDB-lite"/>
    </source>
</evidence>
<dbReference type="EMBL" id="BKCJ011294313">
    <property type="protein sequence ID" value="GFD16594.1"/>
    <property type="molecule type" value="Genomic_DNA"/>
</dbReference>
<comment type="caution">
    <text evidence="2">The sequence shown here is derived from an EMBL/GenBank/DDBJ whole genome shotgun (WGS) entry which is preliminary data.</text>
</comment>
<feature type="non-terminal residue" evidence="2">
    <location>
        <position position="1"/>
    </location>
</feature>
<gene>
    <name evidence="2" type="ORF">Tci_888563</name>
</gene>
<reference evidence="2" key="1">
    <citation type="journal article" date="2019" name="Sci. Rep.">
        <title>Draft genome of Tanacetum cinerariifolium, the natural source of mosquito coil.</title>
        <authorList>
            <person name="Yamashiro T."/>
            <person name="Shiraishi A."/>
            <person name="Satake H."/>
            <person name="Nakayama K."/>
        </authorList>
    </citation>
    <scope>NUCLEOTIDE SEQUENCE</scope>
</reference>
<dbReference type="AlphaFoldDB" id="A0A699UA16"/>
<feature type="region of interest" description="Disordered" evidence="1">
    <location>
        <begin position="1"/>
        <end position="20"/>
    </location>
</feature>
<sequence>NQRDNRGQQPPFIRQNVKGQNMARAYTAGSNEKRGYVGPLPYYNKCKLHHEGPCDVKCRKCNKFGNMARDCKKIVVVLTTQESSYLF</sequence>
<organism evidence="2">
    <name type="scientific">Tanacetum cinerariifolium</name>
    <name type="common">Dalmatian daisy</name>
    <name type="synonym">Chrysanthemum cinerariifolium</name>
    <dbReference type="NCBI Taxonomy" id="118510"/>
    <lineage>
        <taxon>Eukaryota</taxon>
        <taxon>Viridiplantae</taxon>
        <taxon>Streptophyta</taxon>
        <taxon>Embryophyta</taxon>
        <taxon>Tracheophyta</taxon>
        <taxon>Spermatophyta</taxon>
        <taxon>Magnoliopsida</taxon>
        <taxon>eudicotyledons</taxon>
        <taxon>Gunneridae</taxon>
        <taxon>Pentapetalae</taxon>
        <taxon>asterids</taxon>
        <taxon>campanulids</taxon>
        <taxon>Asterales</taxon>
        <taxon>Asteraceae</taxon>
        <taxon>Asteroideae</taxon>
        <taxon>Anthemideae</taxon>
        <taxon>Anthemidinae</taxon>
        <taxon>Tanacetum</taxon>
    </lineage>
</organism>
<keyword evidence="2" id="KW-0695">RNA-directed DNA polymerase</keyword>
<evidence type="ECO:0000313" key="2">
    <source>
        <dbReference type="EMBL" id="GFD16594.1"/>
    </source>
</evidence>
<keyword evidence="2" id="KW-0808">Transferase</keyword>